<feature type="region of interest" description="Disordered" evidence="1">
    <location>
        <begin position="67"/>
        <end position="98"/>
    </location>
</feature>
<reference evidence="2" key="1">
    <citation type="submission" date="2016-03" db="EMBL/GenBank/DDBJ databases">
        <authorList>
            <person name="Ploux O."/>
        </authorList>
    </citation>
    <scope>NUCLEOTIDE SEQUENCE</scope>
    <source>
        <strain evidence="2">UC1</strain>
    </source>
</reference>
<dbReference type="AlphaFoldDB" id="A0A1Y5P3U8"/>
<accession>A0A1Y5P3U8</accession>
<proteinExistence type="predicted"/>
<gene>
    <name evidence="2" type="ORF">MIPYR_10647</name>
</gene>
<organism evidence="2">
    <name type="scientific">uncultured Microbacterium sp</name>
    <dbReference type="NCBI Taxonomy" id="191216"/>
    <lineage>
        <taxon>Bacteria</taxon>
        <taxon>Bacillati</taxon>
        <taxon>Actinomycetota</taxon>
        <taxon>Actinomycetes</taxon>
        <taxon>Micrococcales</taxon>
        <taxon>Microbacteriaceae</taxon>
        <taxon>Microbacterium</taxon>
        <taxon>environmental samples</taxon>
    </lineage>
</organism>
<protein>
    <submittedName>
        <fullName evidence="2">Uncharacterized protein</fullName>
    </submittedName>
</protein>
<sequence length="248" mass="27994">MTMSDLTQVDYPLERRVPTHLQEEYPAALQAMTASHTPLTDPDWTDSVQRRLEQHAAAIVAEHFYGGQRPDQAPARGGRRTLGLSSTPGDGRPPMEWQNAPDEKRLALGDQRAEFLARVTDLAEAIRMDPARQWALFLHFLALDMAERRRQQREERGQRELERIAREECPLCKQHDPTVIGEISTRSLLPGQGFVSMSSRPARHTLRSCLACHAVASREHVFRLGEVTLGDGKTRAQMLYELLSEGAH</sequence>
<name>A0A1Y5P3U8_9MICO</name>
<evidence type="ECO:0000256" key="1">
    <source>
        <dbReference type="SAM" id="MobiDB-lite"/>
    </source>
</evidence>
<evidence type="ECO:0000313" key="2">
    <source>
        <dbReference type="EMBL" id="SBS70781.1"/>
    </source>
</evidence>
<dbReference type="EMBL" id="FLQR01000001">
    <property type="protein sequence ID" value="SBS70781.1"/>
    <property type="molecule type" value="Genomic_DNA"/>
</dbReference>